<dbReference type="CDD" id="cd00495">
    <property type="entry name" value="Ribosomal_L25_TL5_CTC"/>
    <property type="match status" value="1"/>
</dbReference>
<keyword evidence="4 5" id="KW-0687">Ribonucleoprotein</keyword>
<dbReference type="SUPFAM" id="SSF50715">
    <property type="entry name" value="Ribosomal protein L25-like"/>
    <property type="match status" value="1"/>
</dbReference>
<comment type="caution">
    <text evidence="9">The sequence shown here is derived from an EMBL/GenBank/DDBJ whole genome shotgun (WGS) entry which is preliminary data.</text>
</comment>
<dbReference type="InterPro" id="IPR029751">
    <property type="entry name" value="Ribosomal_L25_dom"/>
</dbReference>
<dbReference type="GO" id="GO:0022625">
    <property type="term" value="C:cytosolic large ribosomal subunit"/>
    <property type="evidence" value="ECO:0007669"/>
    <property type="project" value="TreeGrafter"/>
</dbReference>
<evidence type="ECO:0000256" key="6">
    <source>
        <dbReference type="SAM" id="MobiDB-lite"/>
    </source>
</evidence>
<feature type="domain" description="Large ribosomal subunit protein bL25 L25" evidence="7">
    <location>
        <begin position="10"/>
        <end position="95"/>
    </location>
</feature>
<keyword evidence="2 5" id="KW-0694">RNA-binding</keyword>
<comment type="subunit">
    <text evidence="5">Part of the 50S ribosomal subunit; part of the 5S rRNA/L5/L18/L25 subcomplex. Contacts the 5S rRNA. Binds to the 5S rRNA independently of L5 and L18.</text>
</comment>
<dbReference type="InterPro" id="IPR001021">
    <property type="entry name" value="Ribosomal_bL25_long"/>
</dbReference>
<dbReference type="AlphaFoldDB" id="A0A1F8EVP4"/>
<protein>
    <recommendedName>
        <fullName evidence="5">Large ribosomal subunit protein bL25</fullName>
    </recommendedName>
    <alternativeName>
        <fullName evidence="5">General stress protein CTC</fullName>
    </alternativeName>
</protein>
<reference evidence="9 10" key="1">
    <citation type="journal article" date="2016" name="Nat. Commun.">
        <title>Thousands of microbial genomes shed light on interconnected biogeochemical processes in an aquifer system.</title>
        <authorList>
            <person name="Anantharaman K."/>
            <person name="Brown C.T."/>
            <person name="Hug L.A."/>
            <person name="Sharon I."/>
            <person name="Castelle C.J."/>
            <person name="Probst A.J."/>
            <person name="Thomas B.C."/>
            <person name="Singh A."/>
            <person name="Wilkins M.J."/>
            <person name="Karaoz U."/>
            <person name="Brodie E.L."/>
            <person name="Williams K.H."/>
            <person name="Hubbard S.S."/>
            <person name="Banfield J.F."/>
        </authorList>
    </citation>
    <scope>NUCLEOTIDE SEQUENCE [LARGE SCALE GENOMIC DNA]</scope>
</reference>
<dbReference type="InterPro" id="IPR020057">
    <property type="entry name" value="Ribosomal_bL25_b-dom"/>
</dbReference>
<dbReference type="PANTHER" id="PTHR33284:SF1">
    <property type="entry name" value="RIBOSOMAL PROTEIN L25_GLN-TRNA SYNTHETASE, ANTI-CODON-BINDING DOMAIN-CONTAINING PROTEIN"/>
    <property type="match status" value="1"/>
</dbReference>
<dbReference type="HAMAP" id="MF_01334">
    <property type="entry name" value="Ribosomal_bL25_CTC"/>
    <property type="match status" value="1"/>
</dbReference>
<evidence type="ECO:0000259" key="8">
    <source>
        <dbReference type="Pfam" id="PF14693"/>
    </source>
</evidence>
<feature type="domain" description="Large ribosomal subunit protein bL25 beta" evidence="8">
    <location>
        <begin position="103"/>
        <end position="187"/>
    </location>
</feature>
<accession>A0A1F8EVP4</accession>
<dbReference type="GO" id="GO:0003735">
    <property type="term" value="F:structural constituent of ribosome"/>
    <property type="evidence" value="ECO:0007669"/>
    <property type="project" value="InterPro"/>
</dbReference>
<evidence type="ECO:0000313" key="10">
    <source>
        <dbReference type="Proteomes" id="UP000177507"/>
    </source>
</evidence>
<dbReference type="InterPro" id="IPR020930">
    <property type="entry name" value="Ribosomal_uL5_bac-type"/>
</dbReference>
<evidence type="ECO:0000256" key="4">
    <source>
        <dbReference type="ARBA" id="ARBA00023274"/>
    </source>
</evidence>
<evidence type="ECO:0000256" key="1">
    <source>
        <dbReference type="ARBA" id="ARBA00022730"/>
    </source>
</evidence>
<comment type="function">
    <text evidence="5">This is one of the proteins that binds to the 5S RNA in the ribosome where it forms part of the central protuberance.</text>
</comment>
<dbReference type="Gene3D" id="2.40.240.10">
    <property type="entry name" value="Ribosomal Protein L25, Chain P"/>
    <property type="match status" value="1"/>
</dbReference>
<dbReference type="InterPro" id="IPR020056">
    <property type="entry name" value="Rbsml_bL25/Gln-tRNA_synth_N"/>
</dbReference>
<dbReference type="Gene3D" id="2.170.120.20">
    <property type="entry name" value="Ribosomal protein L25, beta domain"/>
    <property type="match status" value="1"/>
</dbReference>
<feature type="region of interest" description="Disordered" evidence="6">
    <location>
        <begin position="214"/>
        <end position="236"/>
    </location>
</feature>
<dbReference type="InterPro" id="IPR011035">
    <property type="entry name" value="Ribosomal_bL25/Gln-tRNA_synth"/>
</dbReference>
<evidence type="ECO:0000259" key="7">
    <source>
        <dbReference type="Pfam" id="PF01386"/>
    </source>
</evidence>
<keyword evidence="3 5" id="KW-0689">Ribosomal protein</keyword>
<dbReference type="NCBIfam" id="TIGR00731">
    <property type="entry name" value="bL25_bact_ctc"/>
    <property type="match status" value="1"/>
</dbReference>
<dbReference type="InterPro" id="IPR037121">
    <property type="entry name" value="Ribosomal_bL25_C"/>
</dbReference>
<dbReference type="GO" id="GO:0008097">
    <property type="term" value="F:5S rRNA binding"/>
    <property type="evidence" value="ECO:0007669"/>
    <property type="project" value="InterPro"/>
</dbReference>
<dbReference type="Pfam" id="PF01386">
    <property type="entry name" value="Ribosomal_L25p"/>
    <property type="match status" value="1"/>
</dbReference>
<keyword evidence="1 5" id="KW-0699">rRNA-binding</keyword>
<gene>
    <name evidence="5" type="primary">rplY</name>
    <name evidence="5" type="synonym">ctc</name>
    <name evidence="9" type="ORF">A2831_02610</name>
</gene>
<dbReference type="GO" id="GO:0006412">
    <property type="term" value="P:translation"/>
    <property type="evidence" value="ECO:0007669"/>
    <property type="project" value="UniProtKB-UniRule"/>
</dbReference>
<evidence type="ECO:0000256" key="3">
    <source>
        <dbReference type="ARBA" id="ARBA00022980"/>
    </source>
</evidence>
<dbReference type="PANTHER" id="PTHR33284">
    <property type="entry name" value="RIBOSOMAL PROTEIN L25/GLN-TRNA SYNTHETASE, ANTI-CODON-BINDING DOMAIN-CONTAINING PROTEIN"/>
    <property type="match status" value="1"/>
</dbReference>
<comment type="similarity">
    <text evidence="5">Belongs to the bacterial ribosomal protein bL25 family. CTC subfamily.</text>
</comment>
<evidence type="ECO:0000256" key="5">
    <source>
        <dbReference type="HAMAP-Rule" id="MF_01334"/>
    </source>
</evidence>
<dbReference type="Proteomes" id="UP000177507">
    <property type="component" value="Unassembled WGS sequence"/>
</dbReference>
<dbReference type="STRING" id="1802668.A2831_02610"/>
<proteinExistence type="inferred from homology"/>
<sequence>MISTMQKIILQVEPRDVIGRQVKSLRRQGLIPAVVYGHGFKPLSIQVPVKELERVYAEAGESTVVYLNVAGQDHPTIIHDIVRDPLSDKFLHADFYKVRLDQKIHAKIQLNFIGESPAVKVLGGILLKNISEIEVEGFPQDLPHQIDVDISSLAEPKSHIQVKDLATSNKLEVKTDPEAIVTQVQEPISEEELKAQLEAPAVGGVEDVEVIKKEKPEGEVAEGEEVAPEAQVTEKK</sequence>
<evidence type="ECO:0000313" key="9">
    <source>
        <dbReference type="EMBL" id="OGN04922.1"/>
    </source>
</evidence>
<dbReference type="EMBL" id="MGJI01000016">
    <property type="protein sequence ID" value="OGN04922.1"/>
    <property type="molecule type" value="Genomic_DNA"/>
</dbReference>
<dbReference type="Pfam" id="PF14693">
    <property type="entry name" value="Ribosomal_TL5_C"/>
    <property type="match status" value="1"/>
</dbReference>
<name>A0A1F8EVP4_9BACT</name>
<organism evidence="9 10">
    <name type="scientific">Candidatus Yanofskybacteria bacterium RIFCSPHIGHO2_01_FULL_44_17</name>
    <dbReference type="NCBI Taxonomy" id="1802668"/>
    <lineage>
        <taxon>Bacteria</taxon>
        <taxon>Candidatus Yanofskyibacteriota</taxon>
    </lineage>
</organism>
<evidence type="ECO:0000256" key="2">
    <source>
        <dbReference type="ARBA" id="ARBA00022884"/>
    </source>
</evidence>